<dbReference type="Proteomes" id="UP000002222">
    <property type="component" value="Chromosome"/>
</dbReference>
<accession>D1B329</accession>
<dbReference type="eggNOG" id="COG2010">
    <property type="taxonomic scope" value="Bacteria"/>
</dbReference>
<sequence length="584" mass="67852">MQIYSYGLIVSLFTCNVLFAEEIDLKNTHLYNETAYITSQCYTKTEDDNNPNILHNPCFSCHVKNKVPNFTLYDDELQRAYDFPAPALKNPWSNLFLDRTKAVNAISDKAILNYVREDNYQKNGKIILTEKLQHLKPEWDFNANGVWDGYTPDCYFHFDEEGFDTAPSGEYTGWRAFAYYPFLGTFWPTNGSTDDVLIRLAKPFQEDENGRFDKEVYTLNLLIVESLIKQKSLAISPVDEKRYGVDLNQNGVLDVADEIVFNWKQPSYDAQSLKLSNFSMSYVGHAKKLLESNDYLIAPGLYPKDTEFLHSVRYINIDAKGDIALAPRMKELRYGKKLFWYPYFQLSNAGMEDLKEKESSPDSVDTYVGDIERGLNNKIGWYYQGFIEDSKGELRPQSYEETLFCMGCHNNIGAIADSTFVYQRKFEKGTHKDGWYHWSEKGFKNIKDMLLPSGESEYVRYLKNNNAGDEFRDNTEVMEKFFVKGWEKDEKNIEKELLAKLENPDIVLDSYWKVKKEAIEKLKNDISYLLLPSKERALTLNKAYKVIVDEQSFIYGRDAHVKPVTNVHKEVKSKQMTHLEKIEQ</sequence>
<dbReference type="RefSeq" id="WP_012857250.1">
    <property type="nucleotide sequence ID" value="NC_013512.1"/>
</dbReference>
<dbReference type="HOGENOM" id="CLU_020661_0_0_7"/>
<reference evidence="2" key="1">
    <citation type="submission" date="2009-11" db="EMBL/GenBank/DDBJ databases">
        <title>The complete genome of Sulfurospirillum deleyianum DSM 6946.</title>
        <authorList>
            <consortium name="US DOE Joint Genome Institute (JGI-PGF)"/>
            <person name="Lucas S."/>
            <person name="Copeland A."/>
            <person name="Lapidus A."/>
            <person name="Glavina del Rio T."/>
            <person name="Dalin E."/>
            <person name="Tice H."/>
            <person name="Bruce D."/>
            <person name="Goodwin L."/>
            <person name="Pitluck S."/>
            <person name="Kyrpides N."/>
            <person name="Mavromatis K."/>
            <person name="Ivanova N."/>
            <person name="Ovchinnikova G."/>
            <person name="Munk A.C."/>
            <person name="Lu M."/>
            <person name="Brettin T."/>
            <person name="Detter J.C."/>
            <person name="Han C."/>
            <person name="Tapia R."/>
            <person name="Larimer F."/>
            <person name="Land M."/>
            <person name="Hauser L."/>
            <person name="Markowitz V."/>
            <person name="Cheng J.F."/>
            <person name="Hugenholtz P."/>
            <person name="Woyke T."/>
            <person name="Wu D."/>
            <person name="Aumann P."/>
            <person name="Schneider S."/>
            <person name="Lang E."/>
            <person name="Spring S."/>
            <person name="Klenk H.P."/>
            <person name="Eisen J.A."/>
        </authorList>
    </citation>
    <scope>NUCLEOTIDE SEQUENCE [LARGE SCALE GENOMIC DNA]</scope>
    <source>
        <strain evidence="2">ATCC 51133 / DSM 6946 / 5175</strain>
    </source>
</reference>
<evidence type="ECO:0000313" key="2">
    <source>
        <dbReference type="Proteomes" id="UP000002222"/>
    </source>
</evidence>
<reference evidence="1 2" key="2">
    <citation type="journal article" date="2010" name="Stand. Genomic Sci.">
        <title>Complete genome sequence of Sulfurospirillum deleyianum type strain (5175).</title>
        <authorList>
            <person name="Sikorski J."/>
            <person name="Lapidus A."/>
            <person name="Copeland A."/>
            <person name="Glavina Del Rio T."/>
            <person name="Nolan M."/>
            <person name="Lucas S."/>
            <person name="Chen F."/>
            <person name="Tice H."/>
            <person name="Cheng J.F."/>
            <person name="Saunders E."/>
            <person name="Bruce D."/>
            <person name="Goodwin L."/>
            <person name="Pitluck S."/>
            <person name="Ovchinnikova G."/>
            <person name="Pati A."/>
            <person name="Ivanova N."/>
            <person name="Mavromatis K."/>
            <person name="Chen A."/>
            <person name="Palaniappan K."/>
            <person name="Chain P."/>
            <person name="Land M."/>
            <person name="Hauser L."/>
            <person name="Chang Y.J."/>
            <person name="Jeffries C.D."/>
            <person name="Brettin T."/>
            <person name="Detter J.C."/>
            <person name="Han C."/>
            <person name="Rohde M."/>
            <person name="Lang E."/>
            <person name="Spring S."/>
            <person name="Goker M."/>
            <person name="Bristow J."/>
            <person name="Eisen J.A."/>
            <person name="Markowitz V."/>
            <person name="Hugenholtz P."/>
            <person name="Kyrpides N.C."/>
            <person name="Klenk H.P."/>
        </authorList>
    </citation>
    <scope>NUCLEOTIDE SEQUENCE [LARGE SCALE GENOMIC DNA]</scope>
    <source>
        <strain evidence="2">ATCC 51133 / DSM 6946 / 5175</strain>
    </source>
</reference>
<dbReference type="STRING" id="525898.Sdel_1481"/>
<dbReference type="OrthoDB" id="8692at2"/>
<gene>
    <name evidence="1" type="ordered locus">Sdel_1481</name>
</gene>
<protein>
    <submittedName>
        <fullName evidence="1">Uncharacterized protein</fullName>
    </submittedName>
</protein>
<organism evidence="1 2">
    <name type="scientific">Sulfurospirillum deleyianum (strain ATCC 51133 / DSM 6946 / 5175)</name>
    <dbReference type="NCBI Taxonomy" id="525898"/>
    <lineage>
        <taxon>Bacteria</taxon>
        <taxon>Pseudomonadati</taxon>
        <taxon>Campylobacterota</taxon>
        <taxon>Epsilonproteobacteria</taxon>
        <taxon>Campylobacterales</taxon>
        <taxon>Sulfurospirillaceae</taxon>
        <taxon>Sulfurospirillum</taxon>
    </lineage>
</organism>
<name>D1B329_SULD5</name>
<dbReference type="AlphaFoldDB" id="D1B329"/>
<keyword evidence="2" id="KW-1185">Reference proteome</keyword>
<evidence type="ECO:0000313" key="1">
    <source>
        <dbReference type="EMBL" id="ACZ12499.1"/>
    </source>
</evidence>
<dbReference type="EMBL" id="CP001816">
    <property type="protein sequence ID" value="ACZ12499.1"/>
    <property type="molecule type" value="Genomic_DNA"/>
</dbReference>
<proteinExistence type="predicted"/>
<dbReference type="KEGG" id="sdl:Sdel_1481"/>